<sequence length="57" mass="6909">MFKPEIYSLFLWIINHVQLEWNQEAPDLPRPLQRRGENLPDLHCHVLRCHRYAAIVM</sequence>
<dbReference type="Proteomes" id="UP000544222">
    <property type="component" value="Unassembled WGS sequence"/>
</dbReference>
<name>A0A7W5H1F5_9PORP</name>
<evidence type="ECO:0000313" key="1">
    <source>
        <dbReference type="EMBL" id="MBB3186317.1"/>
    </source>
</evidence>
<protein>
    <submittedName>
        <fullName evidence="1">Uncharacterized protein</fullName>
    </submittedName>
</protein>
<dbReference type="EMBL" id="JACHYB010000001">
    <property type="protein sequence ID" value="MBB3186317.1"/>
    <property type="molecule type" value="Genomic_DNA"/>
</dbReference>
<accession>A0A7W5H1F5</accession>
<comment type="caution">
    <text evidence="1">The sequence shown here is derived from an EMBL/GenBank/DDBJ whole genome shotgun (WGS) entry which is preliminary data.</text>
</comment>
<dbReference type="AlphaFoldDB" id="A0A7W5H1F5"/>
<gene>
    <name evidence="1" type="ORF">FHX64_000480</name>
</gene>
<organism evidence="1 2">
    <name type="scientific">Microbacter margulisiae</name>
    <dbReference type="NCBI Taxonomy" id="1350067"/>
    <lineage>
        <taxon>Bacteria</taxon>
        <taxon>Pseudomonadati</taxon>
        <taxon>Bacteroidota</taxon>
        <taxon>Bacteroidia</taxon>
        <taxon>Bacteroidales</taxon>
        <taxon>Porphyromonadaceae</taxon>
        <taxon>Microbacter</taxon>
    </lineage>
</organism>
<evidence type="ECO:0000313" key="2">
    <source>
        <dbReference type="Proteomes" id="UP000544222"/>
    </source>
</evidence>
<proteinExistence type="predicted"/>
<keyword evidence="2" id="KW-1185">Reference proteome</keyword>
<reference evidence="1 2" key="1">
    <citation type="submission" date="2020-08" db="EMBL/GenBank/DDBJ databases">
        <title>Genomic Encyclopedia of Type Strains, Phase IV (KMG-IV): sequencing the most valuable type-strain genomes for metagenomic binning, comparative biology and taxonomic classification.</title>
        <authorList>
            <person name="Goeker M."/>
        </authorList>
    </citation>
    <scope>NUCLEOTIDE SEQUENCE [LARGE SCALE GENOMIC DNA]</scope>
    <source>
        <strain evidence="1 2">DSM 27471</strain>
    </source>
</reference>